<dbReference type="PANTHER" id="PTHR46621">
    <property type="entry name" value="SNRNA-ACTIVATING PROTEIN COMPLEX SUBUNIT 4"/>
    <property type="match status" value="1"/>
</dbReference>
<feature type="domain" description="Myb-like" evidence="6">
    <location>
        <begin position="64"/>
        <end position="114"/>
    </location>
</feature>
<dbReference type="Gene3D" id="1.10.10.60">
    <property type="entry name" value="Homeodomain-like"/>
    <property type="match status" value="2"/>
</dbReference>
<evidence type="ECO:0000256" key="5">
    <source>
        <dbReference type="SAM" id="MobiDB-lite"/>
    </source>
</evidence>
<feature type="domain" description="HTH myb-type" evidence="7">
    <location>
        <begin position="72"/>
        <end position="118"/>
    </location>
</feature>
<reference evidence="8" key="2">
    <citation type="journal article" date="2007" name="Science">
        <title>Draft genome sequence of the sexually transmitted pathogen Trichomonas vaginalis.</title>
        <authorList>
            <person name="Carlton J.M."/>
            <person name="Hirt R.P."/>
            <person name="Silva J.C."/>
            <person name="Delcher A.L."/>
            <person name="Schatz M."/>
            <person name="Zhao Q."/>
            <person name="Wortman J.R."/>
            <person name="Bidwell S.L."/>
            <person name="Alsmark U.C.M."/>
            <person name="Besteiro S."/>
            <person name="Sicheritz-Ponten T."/>
            <person name="Noel C.J."/>
            <person name="Dacks J.B."/>
            <person name="Foster P.G."/>
            <person name="Simillion C."/>
            <person name="Van de Peer Y."/>
            <person name="Miranda-Saavedra D."/>
            <person name="Barton G.J."/>
            <person name="Westrop G.D."/>
            <person name="Mueller S."/>
            <person name="Dessi D."/>
            <person name="Fiori P.L."/>
            <person name="Ren Q."/>
            <person name="Paulsen I."/>
            <person name="Zhang H."/>
            <person name="Bastida-Corcuera F.D."/>
            <person name="Simoes-Barbosa A."/>
            <person name="Brown M.T."/>
            <person name="Hayes R.D."/>
            <person name="Mukherjee M."/>
            <person name="Okumura C.Y."/>
            <person name="Schneider R."/>
            <person name="Smith A.J."/>
            <person name="Vanacova S."/>
            <person name="Villalvazo M."/>
            <person name="Haas B.J."/>
            <person name="Pertea M."/>
            <person name="Feldblyum T.V."/>
            <person name="Utterback T.R."/>
            <person name="Shu C.L."/>
            <person name="Osoegawa K."/>
            <person name="de Jong P.J."/>
            <person name="Hrdy I."/>
            <person name="Horvathova L."/>
            <person name="Zubacova Z."/>
            <person name="Dolezal P."/>
            <person name="Malik S.B."/>
            <person name="Logsdon J.M. Jr."/>
            <person name="Henze K."/>
            <person name="Gupta A."/>
            <person name="Wang C.C."/>
            <person name="Dunne R.L."/>
            <person name="Upcroft J.A."/>
            <person name="Upcroft P."/>
            <person name="White O."/>
            <person name="Salzberg S.L."/>
            <person name="Tang P."/>
            <person name="Chiu C.-H."/>
            <person name="Lee Y.-S."/>
            <person name="Embley T.M."/>
            <person name="Coombs G.H."/>
            <person name="Mottram J.C."/>
            <person name="Tachezy J."/>
            <person name="Fraser-Liggett C.M."/>
            <person name="Johnson P.J."/>
        </authorList>
    </citation>
    <scope>NUCLEOTIDE SEQUENCE [LARGE SCALE GENOMIC DNA]</scope>
    <source>
        <strain evidence="8">G3</strain>
    </source>
</reference>
<dbReference type="GO" id="GO:0000981">
    <property type="term" value="F:DNA-binding transcription factor activity, RNA polymerase II-specific"/>
    <property type="evidence" value="ECO:0000318"/>
    <property type="project" value="GO_Central"/>
</dbReference>
<evidence type="ECO:0000256" key="4">
    <source>
        <dbReference type="ARBA" id="ARBA00023242"/>
    </source>
</evidence>
<gene>
    <name evidence="8" type="ORF">TVAG_405270</name>
</gene>
<feature type="domain" description="Myb-like" evidence="6">
    <location>
        <begin position="12"/>
        <end position="63"/>
    </location>
</feature>
<name>A2E345_TRIV3</name>
<dbReference type="PANTHER" id="PTHR46621:SF1">
    <property type="entry name" value="SNRNA-ACTIVATING PROTEIN COMPLEX SUBUNIT 4"/>
    <property type="match status" value="1"/>
</dbReference>
<keyword evidence="4" id="KW-0539">Nucleus</keyword>
<dbReference type="RefSeq" id="XP_001325204.1">
    <property type="nucleotide sequence ID" value="XM_001325169.1"/>
</dbReference>
<keyword evidence="2 8" id="KW-0238">DNA-binding</keyword>
<dbReference type="Proteomes" id="UP000001542">
    <property type="component" value="Unassembled WGS sequence"/>
</dbReference>
<keyword evidence="3" id="KW-0804">Transcription</keyword>
<sequence>MSNSPQTTMVKPPRKPRQPFTQKEDEKLKQLVESLGDADWTIIARCMENRTPRQCRDRYKEYLMPSLNTSDWTPEEDNILRQKIKEYGKKWAIVCISLNGRSETSAKNRWRLLERRESNMKNEAKIAEACSSPDCYDIPPVQPYPQMIEPMYVPYFIPQENVRFEKMIQPVIPTSFVRDPLPPQPPRVKFPSLLDICPNLVCF</sequence>
<evidence type="ECO:0000259" key="7">
    <source>
        <dbReference type="PROSITE" id="PS51294"/>
    </source>
</evidence>
<dbReference type="InterPro" id="IPR051575">
    <property type="entry name" value="Myb-like_DNA-bd"/>
</dbReference>
<dbReference type="InParanoid" id="A2E345"/>
<dbReference type="CDD" id="cd00167">
    <property type="entry name" value="SANT"/>
    <property type="match status" value="2"/>
</dbReference>
<reference evidence="8" key="1">
    <citation type="submission" date="2006-10" db="EMBL/GenBank/DDBJ databases">
        <authorList>
            <person name="Amadeo P."/>
            <person name="Zhao Q."/>
            <person name="Wortman J."/>
            <person name="Fraser-Liggett C."/>
            <person name="Carlton J."/>
        </authorList>
    </citation>
    <scope>NUCLEOTIDE SEQUENCE</scope>
    <source>
        <strain evidence="8">G3</strain>
    </source>
</reference>
<evidence type="ECO:0000256" key="2">
    <source>
        <dbReference type="ARBA" id="ARBA00023125"/>
    </source>
</evidence>
<dbReference type="PROSITE" id="PS51294">
    <property type="entry name" value="HTH_MYB"/>
    <property type="match status" value="2"/>
</dbReference>
<dbReference type="SMR" id="A2E345"/>
<dbReference type="KEGG" id="tva:4770953"/>
<dbReference type="InterPro" id="IPR001005">
    <property type="entry name" value="SANT/Myb"/>
</dbReference>
<dbReference type="PROSITE" id="PS50090">
    <property type="entry name" value="MYB_LIKE"/>
    <property type="match status" value="2"/>
</dbReference>
<evidence type="ECO:0000313" key="9">
    <source>
        <dbReference type="Proteomes" id="UP000001542"/>
    </source>
</evidence>
<dbReference type="VEuPathDB" id="TrichDB:TVAG_405270"/>
<proteinExistence type="predicted"/>
<dbReference type="GO" id="GO:0000978">
    <property type="term" value="F:RNA polymerase II cis-regulatory region sequence-specific DNA binding"/>
    <property type="evidence" value="ECO:0000318"/>
    <property type="project" value="GO_Central"/>
</dbReference>
<dbReference type="InterPro" id="IPR017930">
    <property type="entry name" value="Myb_dom"/>
</dbReference>
<dbReference type="SUPFAM" id="SSF46689">
    <property type="entry name" value="Homeodomain-like"/>
    <property type="match status" value="1"/>
</dbReference>
<dbReference type="AlphaFoldDB" id="A2E345"/>
<dbReference type="SMART" id="SM00717">
    <property type="entry name" value="SANT"/>
    <property type="match status" value="2"/>
</dbReference>
<dbReference type="GO" id="GO:0006355">
    <property type="term" value="P:regulation of DNA-templated transcription"/>
    <property type="evidence" value="ECO:0000318"/>
    <property type="project" value="GO_Central"/>
</dbReference>
<dbReference type="VEuPathDB" id="TrichDB:TVAGG3_0848500"/>
<organism evidence="8 9">
    <name type="scientific">Trichomonas vaginalis (strain ATCC PRA-98 / G3)</name>
    <dbReference type="NCBI Taxonomy" id="412133"/>
    <lineage>
        <taxon>Eukaryota</taxon>
        <taxon>Metamonada</taxon>
        <taxon>Parabasalia</taxon>
        <taxon>Trichomonadida</taxon>
        <taxon>Trichomonadidae</taxon>
        <taxon>Trichomonas</taxon>
    </lineage>
</organism>
<feature type="region of interest" description="Disordered" evidence="5">
    <location>
        <begin position="1"/>
        <end position="25"/>
    </location>
</feature>
<dbReference type="EMBL" id="DS113293">
    <property type="protein sequence ID" value="EAY12981.1"/>
    <property type="molecule type" value="Genomic_DNA"/>
</dbReference>
<dbReference type="InterPro" id="IPR009057">
    <property type="entry name" value="Homeodomain-like_sf"/>
</dbReference>
<protein>
    <submittedName>
        <fullName evidence="8">Myb-like DNA-binding domain containing protein</fullName>
    </submittedName>
</protein>
<accession>A2E345</accession>
<dbReference type="Pfam" id="PF13921">
    <property type="entry name" value="Myb_DNA-bind_6"/>
    <property type="match status" value="1"/>
</dbReference>
<evidence type="ECO:0000313" key="8">
    <source>
        <dbReference type="EMBL" id="EAY12981.1"/>
    </source>
</evidence>
<dbReference type="GO" id="GO:0005634">
    <property type="term" value="C:nucleus"/>
    <property type="evidence" value="ECO:0000318"/>
    <property type="project" value="GO_Central"/>
</dbReference>
<keyword evidence="9" id="KW-1185">Reference proteome</keyword>
<keyword evidence="1" id="KW-0805">Transcription regulation</keyword>
<evidence type="ECO:0000256" key="1">
    <source>
        <dbReference type="ARBA" id="ARBA00023015"/>
    </source>
</evidence>
<dbReference type="OrthoDB" id="2143914at2759"/>
<feature type="domain" description="HTH myb-type" evidence="7">
    <location>
        <begin position="13"/>
        <end position="67"/>
    </location>
</feature>
<evidence type="ECO:0000259" key="6">
    <source>
        <dbReference type="PROSITE" id="PS50090"/>
    </source>
</evidence>
<evidence type="ECO:0000256" key="3">
    <source>
        <dbReference type="ARBA" id="ARBA00023163"/>
    </source>
</evidence>
<dbReference type="eggNOG" id="KOG0048">
    <property type="taxonomic scope" value="Eukaryota"/>
</dbReference>